<dbReference type="KEGG" id="adu:107489220"/>
<name>A0A6P4DBL6_ARADU</name>
<feature type="domain" description="Helitron helicase-like" evidence="1">
    <location>
        <begin position="99"/>
        <end position="232"/>
    </location>
</feature>
<protein>
    <submittedName>
        <fullName evidence="3">Uncharacterized protein LOC107489220</fullName>
    </submittedName>
</protein>
<sequence>MVPTVGELNEEESREEAGSTLLHAPLMGRKLEVPHPQMPQKETNEEHCSQSLEDSKKMQTNIPFVEVLKQWSLSTRKNLSDIERGKLVLRLKKDYMIIKCDLYKGICEAVVNGDNSATTYGRRIVFPATFVGGPKYIIQNYQDAMAICTKVGYPDLFLTFTCNPKWPEIVNHLSTRGLKAEDRPVIVCRTFKMKLDSLVKELPVNMLFGRVVAVVYTIEFQKRGLPHAHILLFLHKGDKLPTPDDIGKIISAKILDKSVDAKYYEAVSNLMIHGPCGASLKDSPCMDNGRDNGRTIKKSGIELDNRWVIPHNQSLLLKYGAHINVEWCNQSRSIKYLFKHVNKGHDRVTASFYREGSMESLCDEIDEIKMYYDYHESLKDVVERPTINQSMFLAWFEANREFEEAKQLSYVDFPSKFIWNANSNKCHRRRSHHEACIARGLLDNDREYIEAIEEASIWGSGEYLRNLFATLLFSNSMNRPLYVWEKTWEILSDEIQTILKRNNRSLMDYPDMPFPNIDFEDDVSCDLSNNNLFNDELLYDRQYLRSTYLIKLAKMTTEQKNVYDTIINSVD</sequence>
<gene>
    <name evidence="3" type="primary">LOC107489220</name>
</gene>
<dbReference type="InterPro" id="IPR025476">
    <property type="entry name" value="Helitron_helicase-like"/>
</dbReference>
<dbReference type="RefSeq" id="XP_015965472.1">
    <property type="nucleotide sequence ID" value="XM_016109986.1"/>
</dbReference>
<proteinExistence type="predicted"/>
<organism evidence="2 3">
    <name type="scientific">Arachis duranensis</name>
    <name type="common">Wild peanut</name>
    <dbReference type="NCBI Taxonomy" id="130453"/>
    <lineage>
        <taxon>Eukaryota</taxon>
        <taxon>Viridiplantae</taxon>
        <taxon>Streptophyta</taxon>
        <taxon>Embryophyta</taxon>
        <taxon>Tracheophyta</taxon>
        <taxon>Spermatophyta</taxon>
        <taxon>Magnoliopsida</taxon>
        <taxon>eudicotyledons</taxon>
        <taxon>Gunneridae</taxon>
        <taxon>Pentapetalae</taxon>
        <taxon>rosids</taxon>
        <taxon>fabids</taxon>
        <taxon>Fabales</taxon>
        <taxon>Fabaceae</taxon>
        <taxon>Papilionoideae</taxon>
        <taxon>50 kb inversion clade</taxon>
        <taxon>dalbergioids sensu lato</taxon>
        <taxon>Dalbergieae</taxon>
        <taxon>Pterocarpus clade</taxon>
        <taxon>Arachis</taxon>
    </lineage>
</organism>
<keyword evidence="2" id="KW-1185">Reference proteome</keyword>
<evidence type="ECO:0000313" key="3">
    <source>
        <dbReference type="RefSeq" id="XP_015965472.1"/>
    </source>
</evidence>
<evidence type="ECO:0000259" key="1">
    <source>
        <dbReference type="Pfam" id="PF14214"/>
    </source>
</evidence>
<dbReference type="PANTHER" id="PTHR10492:SF74">
    <property type="entry name" value="ATP-DEPENDENT DNA HELICASE"/>
    <property type="match status" value="1"/>
</dbReference>
<dbReference type="Proteomes" id="UP000515211">
    <property type="component" value="Chromosome 5"/>
</dbReference>
<dbReference type="Pfam" id="PF14214">
    <property type="entry name" value="Helitron_like_N"/>
    <property type="match status" value="1"/>
</dbReference>
<dbReference type="AlphaFoldDB" id="A0A6P4DBL6"/>
<evidence type="ECO:0000313" key="2">
    <source>
        <dbReference type="Proteomes" id="UP000515211"/>
    </source>
</evidence>
<accession>A0A6P4DBL6</accession>
<dbReference type="GeneID" id="107489220"/>
<reference evidence="2" key="1">
    <citation type="journal article" date="2016" name="Nat. Genet.">
        <title>The genome sequences of Arachis duranensis and Arachis ipaensis, the diploid ancestors of cultivated peanut.</title>
        <authorList>
            <person name="Bertioli D.J."/>
            <person name="Cannon S.B."/>
            <person name="Froenicke L."/>
            <person name="Huang G."/>
            <person name="Farmer A.D."/>
            <person name="Cannon E.K."/>
            <person name="Liu X."/>
            <person name="Gao D."/>
            <person name="Clevenger J."/>
            <person name="Dash S."/>
            <person name="Ren L."/>
            <person name="Moretzsohn M.C."/>
            <person name="Shirasawa K."/>
            <person name="Huang W."/>
            <person name="Vidigal B."/>
            <person name="Abernathy B."/>
            <person name="Chu Y."/>
            <person name="Niederhuth C.E."/>
            <person name="Umale P."/>
            <person name="Araujo A.C."/>
            <person name="Kozik A."/>
            <person name="Kim K.D."/>
            <person name="Burow M.D."/>
            <person name="Varshney R.K."/>
            <person name="Wang X."/>
            <person name="Zhang X."/>
            <person name="Barkley N."/>
            <person name="Guimaraes P.M."/>
            <person name="Isobe S."/>
            <person name="Guo B."/>
            <person name="Liao B."/>
            <person name="Stalker H.T."/>
            <person name="Schmitz R.J."/>
            <person name="Scheffler B.E."/>
            <person name="Leal-Bertioli S.C."/>
            <person name="Xun X."/>
            <person name="Jackson S.A."/>
            <person name="Michelmore R."/>
            <person name="Ozias-Akins P."/>
        </authorList>
    </citation>
    <scope>NUCLEOTIDE SEQUENCE [LARGE SCALE GENOMIC DNA]</scope>
    <source>
        <strain evidence="2">cv. V14167</strain>
    </source>
</reference>
<reference evidence="3" key="2">
    <citation type="submission" date="2025-08" db="UniProtKB">
        <authorList>
            <consortium name="RefSeq"/>
        </authorList>
    </citation>
    <scope>IDENTIFICATION</scope>
    <source>
        <tissue evidence="3">Whole plant</tissue>
    </source>
</reference>
<dbReference type="PANTHER" id="PTHR10492">
    <property type="match status" value="1"/>
</dbReference>